<evidence type="ECO:0000256" key="8">
    <source>
        <dbReference type="SAM" id="MobiDB-lite"/>
    </source>
</evidence>
<dbReference type="AlphaFoldDB" id="A0A9Q1C2A4"/>
<dbReference type="GO" id="GO:0008188">
    <property type="term" value="F:neuropeptide receptor activity"/>
    <property type="evidence" value="ECO:0007669"/>
    <property type="project" value="TreeGrafter"/>
</dbReference>
<dbReference type="Proteomes" id="UP001152320">
    <property type="component" value="Chromosome 8"/>
</dbReference>
<keyword evidence="4" id="KW-0297">G-protein coupled receptor</keyword>
<comment type="caution">
    <text evidence="11">The sequence shown here is derived from an EMBL/GenBank/DDBJ whole genome shotgun (WGS) entry which is preliminary data.</text>
</comment>
<organism evidence="11 12">
    <name type="scientific">Holothuria leucospilota</name>
    <name type="common">Black long sea cucumber</name>
    <name type="synonym">Mertensiothuria leucospilota</name>
    <dbReference type="NCBI Taxonomy" id="206669"/>
    <lineage>
        <taxon>Eukaryota</taxon>
        <taxon>Metazoa</taxon>
        <taxon>Echinodermata</taxon>
        <taxon>Eleutherozoa</taxon>
        <taxon>Echinozoa</taxon>
        <taxon>Holothuroidea</taxon>
        <taxon>Aspidochirotacea</taxon>
        <taxon>Aspidochirotida</taxon>
        <taxon>Holothuriidae</taxon>
        <taxon>Holothuria</taxon>
    </lineage>
</organism>
<dbReference type="InterPro" id="IPR017452">
    <property type="entry name" value="GPCR_Rhodpsn_7TM"/>
</dbReference>
<dbReference type="PROSITE" id="PS50262">
    <property type="entry name" value="G_PROTEIN_RECEP_F1_2"/>
    <property type="match status" value="1"/>
</dbReference>
<keyword evidence="5 9" id="KW-0472">Membrane</keyword>
<feature type="transmembrane region" description="Helical" evidence="9">
    <location>
        <begin position="83"/>
        <end position="109"/>
    </location>
</feature>
<dbReference type="InterPro" id="IPR000276">
    <property type="entry name" value="GPCR_Rhodpsn"/>
</dbReference>
<dbReference type="PANTHER" id="PTHR45695:SF26">
    <property type="entry name" value="NEUROPEPTIDE CCHAMIDE-1 RECEPTOR"/>
    <property type="match status" value="1"/>
</dbReference>
<dbReference type="EMBL" id="JAIZAY010000008">
    <property type="protein sequence ID" value="KAJ8036938.1"/>
    <property type="molecule type" value="Genomic_DNA"/>
</dbReference>
<keyword evidence="6 11" id="KW-0675">Receptor</keyword>
<evidence type="ECO:0000313" key="12">
    <source>
        <dbReference type="Proteomes" id="UP001152320"/>
    </source>
</evidence>
<protein>
    <submittedName>
        <fullName evidence="11">Bombesin receptor subtype-3</fullName>
    </submittedName>
</protein>
<keyword evidence="2 9" id="KW-0812">Transmembrane</keyword>
<evidence type="ECO:0000256" key="7">
    <source>
        <dbReference type="ARBA" id="ARBA00023224"/>
    </source>
</evidence>
<dbReference type="Gene3D" id="1.20.1070.10">
    <property type="entry name" value="Rhodopsin 7-helix transmembrane proteins"/>
    <property type="match status" value="1"/>
</dbReference>
<dbReference type="PRINTS" id="PR00237">
    <property type="entry name" value="GPCRRHODOPSN"/>
</dbReference>
<dbReference type="GO" id="GO:0005886">
    <property type="term" value="C:plasma membrane"/>
    <property type="evidence" value="ECO:0007669"/>
    <property type="project" value="TreeGrafter"/>
</dbReference>
<feature type="transmembrane region" description="Helical" evidence="9">
    <location>
        <begin position="177"/>
        <end position="195"/>
    </location>
</feature>
<feature type="domain" description="G-protein coupled receptors family 1 profile" evidence="10">
    <location>
        <begin position="1"/>
        <end position="234"/>
    </location>
</feature>
<evidence type="ECO:0000256" key="5">
    <source>
        <dbReference type="ARBA" id="ARBA00023136"/>
    </source>
</evidence>
<feature type="transmembrane region" description="Helical" evidence="9">
    <location>
        <begin position="40"/>
        <end position="62"/>
    </location>
</feature>
<evidence type="ECO:0000256" key="2">
    <source>
        <dbReference type="ARBA" id="ARBA00022692"/>
    </source>
</evidence>
<dbReference type="PANTHER" id="PTHR45695">
    <property type="entry name" value="LEUCOKININ RECEPTOR-RELATED"/>
    <property type="match status" value="1"/>
</dbReference>
<keyword evidence="3 9" id="KW-1133">Transmembrane helix</keyword>
<feature type="transmembrane region" description="Helical" evidence="9">
    <location>
        <begin position="215"/>
        <end position="237"/>
    </location>
</feature>
<feature type="compositionally biased region" description="Polar residues" evidence="8">
    <location>
        <begin position="269"/>
        <end position="285"/>
    </location>
</feature>
<evidence type="ECO:0000259" key="10">
    <source>
        <dbReference type="PROSITE" id="PS50262"/>
    </source>
</evidence>
<evidence type="ECO:0000256" key="4">
    <source>
        <dbReference type="ARBA" id="ARBA00023040"/>
    </source>
</evidence>
<evidence type="ECO:0000313" key="11">
    <source>
        <dbReference type="EMBL" id="KAJ8036938.1"/>
    </source>
</evidence>
<feature type="region of interest" description="Disordered" evidence="8">
    <location>
        <begin position="269"/>
        <end position="299"/>
    </location>
</feature>
<keyword evidence="12" id="KW-1185">Reference proteome</keyword>
<evidence type="ECO:0000256" key="3">
    <source>
        <dbReference type="ARBA" id="ARBA00022989"/>
    </source>
</evidence>
<name>A0A9Q1C2A4_HOLLE</name>
<evidence type="ECO:0000256" key="9">
    <source>
        <dbReference type="SAM" id="Phobius"/>
    </source>
</evidence>
<evidence type="ECO:0000256" key="1">
    <source>
        <dbReference type="ARBA" id="ARBA00004141"/>
    </source>
</evidence>
<feature type="transmembrane region" description="Helical" evidence="9">
    <location>
        <begin position="129"/>
        <end position="156"/>
    </location>
</feature>
<gene>
    <name evidence="11" type="ORF">HOLleu_17608</name>
</gene>
<dbReference type="Pfam" id="PF00001">
    <property type="entry name" value="7tm_1"/>
    <property type="match status" value="1"/>
</dbReference>
<dbReference type="SUPFAM" id="SSF81321">
    <property type="entry name" value="Family A G protein-coupled receptor-like"/>
    <property type="match status" value="1"/>
</dbReference>
<dbReference type="OrthoDB" id="5979869at2759"/>
<evidence type="ECO:0000256" key="6">
    <source>
        <dbReference type="ARBA" id="ARBA00023170"/>
    </source>
</evidence>
<accession>A0A9Q1C2A4</accession>
<keyword evidence="7" id="KW-0807">Transducer</keyword>
<comment type="subcellular location">
    <subcellularLocation>
        <location evidence="1">Membrane</location>
        <topology evidence="1">Multi-pass membrane protein</topology>
    </subcellularLocation>
</comment>
<sequence length="299" mass="34520">MYFHYPVFIFDATFKRLTDLVASRQNFYFFRPFGVGFCRFLTPLTYCSHDVSILSLVVLSYIRYRAVMHPMEHYTKHRKAWSIMVGIAIWVISVAFAVFPSTICDSVVICDFMTVHIVLPNDRLTTYQFIRFIVLYVIPLFIILLLYSSMAAKLFAGGKMLKRNNSTSARKAIQSRQRLGIIVLSLISIFALSWLPRYILVLHMFATDSQISPMFMRLANALILLGSALNPVVLYSASTMFRKHLMVNFLCCRSRNRFVQPSRATTFSWKRSSRNGRSTENSKQKPSCADTPMWEMNNS</sequence>
<reference evidence="11" key="1">
    <citation type="submission" date="2021-10" db="EMBL/GenBank/DDBJ databases">
        <title>Tropical sea cucumber genome reveals ecological adaptation and Cuvierian tubules defense mechanism.</title>
        <authorList>
            <person name="Chen T."/>
        </authorList>
    </citation>
    <scope>NUCLEOTIDE SEQUENCE</scope>
    <source>
        <strain evidence="11">Nanhai2018</strain>
        <tissue evidence="11">Muscle</tissue>
    </source>
</reference>
<proteinExistence type="predicted"/>